<evidence type="ECO:0000313" key="8">
    <source>
        <dbReference type="EMBL" id="RFO98005.1"/>
    </source>
</evidence>
<comment type="caution">
    <text evidence="8">The sequence shown here is derived from an EMBL/GenBank/DDBJ whole genome shotgun (WGS) entry which is preliminary data.</text>
</comment>
<proteinExistence type="predicted"/>
<evidence type="ECO:0000256" key="3">
    <source>
        <dbReference type="ARBA" id="ARBA00022729"/>
    </source>
</evidence>
<gene>
    <name evidence="8" type="ORF">DIC66_04575</name>
</gene>
<protein>
    <recommendedName>
        <fullName evidence="7">G8 domain-containing protein</fullName>
    </recommendedName>
</protein>
<dbReference type="RefSeq" id="WP_147321236.1">
    <property type="nucleotide sequence ID" value="NZ_QFZK01000002.1"/>
</dbReference>
<dbReference type="PROSITE" id="PS51484">
    <property type="entry name" value="G8"/>
    <property type="match status" value="1"/>
</dbReference>
<dbReference type="PANTHER" id="PTHR46769:SF2">
    <property type="entry name" value="FIBROCYSTIN-L ISOFORM 2 PRECURSOR-RELATED"/>
    <property type="match status" value="1"/>
</dbReference>
<dbReference type="PROSITE" id="PS51257">
    <property type="entry name" value="PROKAR_LIPOPROTEIN"/>
    <property type="match status" value="1"/>
</dbReference>
<dbReference type="Pfam" id="PF10162">
    <property type="entry name" value="G8"/>
    <property type="match status" value="1"/>
</dbReference>
<keyword evidence="2" id="KW-0472">Membrane</keyword>
<feature type="chain" id="PRO_5017804390" description="G8 domain-containing protein" evidence="6">
    <location>
        <begin position="24"/>
        <end position="1008"/>
    </location>
</feature>
<evidence type="ECO:0000313" key="9">
    <source>
        <dbReference type="Proteomes" id="UP000260665"/>
    </source>
</evidence>
<keyword evidence="4" id="KW-0325">Glycoprotein</keyword>
<comment type="subcellular location">
    <subcellularLocation>
        <location evidence="1">Cell membrane</location>
    </subcellularLocation>
</comment>
<dbReference type="SUPFAM" id="SSF51126">
    <property type="entry name" value="Pectin lyase-like"/>
    <property type="match status" value="1"/>
</dbReference>
<evidence type="ECO:0000256" key="5">
    <source>
        <dbReference type="SAM" id="MobiDB-lite"/>
    </source>
</evidence>
<evidence type="ECO:0000256" key="4">
    <source>
        <dbReference type="ARBA" id="ARBA00023180"/>
    </source>
</evidence>
<dbReference type="GO" id="GO:0005886">
    <property type="term" value="C:plasma membrane"/>
    <property type="evidence" value="ECO:0007669"/>
    <property type="project" value="UniProtKB-SubCell"/>
</dbReference>
<evidence type="ECO:0000256" key="6">
    <source>
        <dbReference type="SAM" id="SignalP"/>
    </source>
</evidence>
<feature type="signal peptide" evidence="6">
    <location>
        <begin position="1"/>
        <end position="23"/>
    </location>
</feature>
<dbReference type="Pfam" id="PF24606">
    <property type="entry name" value="CEMIP_beta-hel"/>
    <property type="match status" value="1"/>
</dbReference>
<dbReference type="AlphaFoldDB" id="A0A3E1RF49"/>
<dbReference type="SMART" id="SM01225">
    <property type="entry name" value="G8"/>
    <property type="match status" value="1"/>
</dbReference>
<evidence type="ECO:0000256" key="1">
    <source>
        <dbReference type="ARBA" id="ARBA00004236"/>
    </source>
</evidence>
<dbReference type="EMBL" id="QFZK01000002">
    <property type="protein sequence ID" value="RFO98005.1"/>
    <property type="molecule type" value="Genomic_DNA"/>
</dbReference>
<name>A0A3E1RF49_9BURK</name>
<accession>A0A3E1RF49</accession>
<dbReference type="InterPro" id="IPR019316">
    <property type="entry name" value="G8_domain"/>
</dbReference>
<feature type="domain" description="G8" evidence="7">
    <location>
        <begin position="91"/>
        <end position="234"/>
    </location>
</feature>
<dbReference type="InterPro" id="IPR011050">
    <property type="entry name" value="Pectin_lyase_fold/virulence"/>
</dbReference>
<dbReference type="InterPro" id="IPR055401">
    <property type="entry name" value="CEMIP_beta-hel_dom"/>
</dbReference>
<keyword evidence="9" id="KW-1185">Reference proteome</keyword>
<evidence type="ECO:0000256" key="2">
    <source>
        <dbReference type="ARBA" id="ARBA00022475"/>
    </source>
</evidence>
<feature type="region of interest" description="Disordered" evidence="5">
    <location>
        <begin position="32"/>
        <end position="84"/>
    </location>
</feature>
<feature type="compositionally biased region" description="Low complexity" evidence="5">
    <location>
        <begin position="36"/>
        <end position="48"/>
    </location>
</feature>
<sequence>MNITRKNFLRLTSAATMTAAIQAAVTACGGGGGGSSSSSSANASTSAGSGSGGGTGTVSNPSSGTGDGSVITPPTTPPASPSKSGYWSNPLTWAAAGVPSGFVPTASDNIYISSAQTVFLDGDCVCGTLTIFGTLRSLDPTSPDSKSISLTTGNINIMGSGALQIGTEAAPFPANLTATITLNGSEASRVRRTVLGTSMGFTNSGEGRSIRVESGGRLSLVGVAPATKRTKLAAHAAAGASSFTVIDNTGWRANDEIVIGTTDFYGVSVPEKLVLASVNTGLNSITTRTAIASKRWGVIQYVTDQPSSVTGESVTGITTNKAWETTSGPLGTPTALDERAFVINLTRNIIVQGANDTAWTSAKFGAHCMFMGNATSIKLDGVQFRRVGQAGALGRYPIHWHMMSYVMSSGMDAVSSGAFIAPVVGNYAKNCSFSESSQRMITIHGTHGVILDSNVGFDITGHAIFLEDGSEQDNVITNNVVMKIRAPTLSNRLQNHDQACSPQPLGVNTTNGSAGIWNTNPRNTFQSNWINDSEGSGMWNSFATKCFGLSTKVSIAPINTPITLLDDNWAIGNKGAGVLTNDIVEDDLGNTTQSRYMASFFSNPVTRVNTFKNSAGGYSNRIDEGQYQKFVCADNAGMDVFGQATIETSVMRNSLVVAESMNNSTSKRVSSYRAAFATYHELLNFKDIIAVGYKRIAGAQDYGTSTYTGGGLFRLWDLYIQGIFSFSENTNLKQIDCDAPFRTLPSFKDGATMFNRNWAIAGAIYDKNGVFGVQGKYWVYDDPFFTYSATAPVDITPGVPSNGKVTTDQYFGISYLKNATDRNLYSFQGAIGVSRQDSNGAEVGNWNIPDGNTSVMLGNMRHFAAHQGGRYKLTFPGIPLGNYCEFEINLQKNISDIFLIGVPFDSSLNPVVYQQGGNGTSIARDGTGRAICSQASTATAVGAGRGRFLTSTGSLANVIADTTGLIYFKDTSQNTIWLKIKVYPIISNTTYTGIINTEYKPALVIITI</sequence>
<reference evidence="8 9" key="1">
    <citation type="submission" date="2018-05" db="EMBL/GenBank/DDBJ databases">
        <title>Rhodoferax soyangensis sp.nov., isolated from an oligotrophic freshwater lake.</title>
        <authorList>
            <person name="Park M."/>
        </authorList>
    </citation>
    <scope>NUCLEOTIDE SEQUENCE [LARGE SCALE GENOMIC DNA]</scope>
    <source>
        <strain evidence="8 9">IMCC26218</strain>
    </source>
</reference>
<keyword evidence="2" id="KW-1003">Cell membrane</keyword>
<dbReference type="InterPro" id="IPR052387">
    <property type="entry name" value="Fibrocystin"/>
</dbReference>
<organism evidence="8 9">
    <name type="scientific">Rhodoferax lacus</name>
    <dbReference type="NCBI Taxonomy" id="2184758"/>
    <lineage>
        <taxon>Bacteria</taxon>
        <taxon>Pseudomonadati</taxon>
        <taxon>Pseudomonadota</taxon>
        <taxon>Betaproteobacteria</taxon>
        <taxon>Burkholderiales</taxon>
        <taxon>Comamonadaceae</taxon>
        <taxon>Rhodoferax</taxon>
    </lineage>
</organism>
<evidence type="ECO:0000259" key="7">
    <source>
        <dbReference type="PROSITE" id="PS51484"/>
    </source>
</evidence>
<dbReference type="PANTHER" id="PTHR46769">
    <property type="entry name" value="POLYCYSTIC KIDNEY AND HEPATIC DISEASE 1 (AUTOSOMAL RECESSIVE)-LIKE 1"/>
    <property type="match status" value="1"/>
</dbReference>
<dbReference type="OrthoDB" id="9815414at2"/>
<dbReference type="Proteomes" id="UP000260665">
    <property type="component" value="Unassembled WGS sequence"/>
</dbReference>
<keyword evidence="3 6" id="KW-0732">Signal</keyword>